<reference evidence="2" key="1">
    <citation type="submission" date="2016-11" db="UniProtKB">
        <authorList>
            <consortium name="WormBaseParasite"/>
        </authorList>
    </citation>
    <scope>IDENTIFICATION</scope>
</reference>
<evidence type="ECO:0000313" key="2">
    <source>
        <dbReference type="WBParaSite" id="MhA1_Contig138.frz3.gene53"/>
    </source>
</evidence>
<accession>A0A1I8B4X7</accession>
<dbReference type="WBParaSite" id="MhA1_Contig138.frz3.gene53">
    <property type="protein sequence ID" value="MhA1_Contig138.frz3.gene53"/>
    <property type="gene ID" value="MhA1_Contig138.frz3.gene53"/>
</dbReference>
<dbReference type="AlphaFoldDB" id="A0A1I8B4X7"/>
<proteinExistence type="predicted"/>
<keyword evidence="1" id="KW-1185">Reference proteome</keyword>
<name>A0A1I8B4X7_MELHA</name>
<organism evidence="1 2">
    <name type="scientific">Meloidogyne hapla</name>
    <name type="common">Root-knot nematode worm</name>
    <dbReference type="NCBI Taxonomy" id="6305"/>
    <lineage>
        <taxon>Eukaryota</taxon>
        <taxon>Metazoa</taxon>
        <taxon>Ecdysozoa</taxon>
        <taxon>Nematoda</taxon>
        <taxon>Chromadorea</taxon>
        <taxon>Rhabditida</taxon>
        <taxon>Tylenchina</taxon>
        <taxon>Tylenchomorpha</taxon>
        <taxon>Tylenchoidea</taxon>
        <taxon>Meloidogynidae</taxon>
        <taxon>Meloidogyninae</taxon>
        <taxon>Meloidogyne</taxon>
    </lineage>
</organism>
<sequence>MVTVYFPVAIYSPVAISVIKRYETLRKYYLLNNAAKEIYSLLYKEILQPKYINFGQLNRATFYTPKRTFCESLCGIKSEIPFDEDVNSVTYEAKYPSYKVKKFDQWTRNFNLTIAKLLVVYTRFARFYKLKTIYDEFVEKVNFNVGGKIFDEVNKWKLPEDFEELVNRRLNKILEKNKEEDEEEDEEE</sequence>
<protein>
    <submittedName>
        <fullName evidence="2">Uncharacterized protein</fullName>
    </submittedName>
</protein>
<evidence type="ECO:0000313" key="1">
    <source>
        <dbReference type="Proteomes" id="UP000095281"/>
    </source>
</evidence>
<dbReference type="Proteomes" id="UP000095281">
    <property type="component" value="Unplaced"/>
</dbReference>